<reference evidence="3" key="1">
    <citation type="submission" date="2022-09" db="EMBL/GenBank/DDBJ databases">
        <title>Diverse halophilic archaea isolated from saline environments.</title>
        <authorList>
            <person name="Cui H.-L."/>
        </authorList>
    </citation>
    <scope>NUCLEOTIDE SEQUENCE</scope>
    <source>
        <strain evidence="3">ZS-35-S2</strain>
    </source>
</reference>
<dbReference type="RefSeq" id="WP_260643371.1">
    <property type="nucleotide sequence ID" value="NZ_CP104003.1"/>
</dbReference>
<organism evidence="3 4">
    <name type="scientific">Salinirubellus salinus</name>
    <dbReference type="NCBI Taxonomy" id="1364945"/>
    <lineage>
        <taxon>Archaea</taxon>
        <taxon>Methanobacteriati</taxon>
        <taxon>Methanobacteriota</taxon>
        <taxon>Stenosarchaea group</taxon>
        <taxon>Halobacteria</taxon>
        <taxon>Halobacteriales</taxon>
        <taxon>Natronomonadaceae</taxon>
        <taxon>Salinirubellus</taxon>
    </lineage>
</organism>
<dbReference type="SUPFAM" id="SSF50475">
    <property type="entry name" value="FMN-binding split barrel"/>
    <property type="match status" value="1"/>
</dbReference>
<name>A0A9E7R633_9EURY</name>
<dbReference type="Pfam" id="PF04289">
    <property type="entry name" value="DUF447_N"/>
    <property type="match status" value="1"/>
</dbReference>
<dbReference type="Gene3D" id="1.20.58.290">
    <property type="entry name" value="Hypothetical membrane protein ta0354_69_121"/>
    <property type="match status" value="1"/>
</dbReference>
<dbReference type="GeneID" id="74942388"/>
<accession>A0A9E7R633</accession>
<dbReference type="Proteomes" id="UP001057580">
    <property type="component" value="Chromosome"/>
</dbReference>
<dbReference type="InterPro" id="IPR007386">
    <property type="entry name" value="DUF447_N"/>
</dbReference>
<evidence type="ECO:0000259" key="1">
    <source>
        <dbReference type="Pfam" id="PF04289"/>
    </source>
</evidence>
<dbReference type="Pfam" id="PF20766">
    <property type="entry name" value="DUF447_C"/>
    <property type="match status" value="1"/>
</dbReference>
<sequence length="200" mass="22250">MGAEGWPDAVRLRGVTESVVTTLGPNERWNLAALGLRAPALDEVGGDRVTARTWGRTRTWRNFDERGEGVVQFVADPRTFVDAALSVREQDDPVIDEAAAWVRVDVTEHRSGEEGDTQWVDWALAPTESVVRERTVPTFNRGYGAVVEATVAVSRLDVPGYDRTALLERLRWLESVVARAGGPAEREAYARVREYADAEW</sequence>
<feature type="domain" description="DUF447" evidence="1">
    <location>
        <begin position="16"/>
        <end position="131"/>
    </location>
</feature>
<evidence type="ECO:0000259" key="2">
    <source>
        <dbReference type="Pfam" id="PF20766"/>
    </source>
</evidence>
<dbReference type="KEGG" id="ssai:N0B31_08160"/>
<gene>
    <name evidence="3" type="ORF">N0B31_08160</name>
</gene>
<keyword evidence="4" id="KW-1185">Reference proteome</keyword>
<evidence type="ECO:0000313" key="3">
    <source>
        <dbReference type="EMBL" id="UWM56257.1"/>
    </source>
</evidence>
<evidence type="ECO:0000313" key="4">
    <source>
        <dbReference type="Proteomes" id="UP001057580"/>
    </source>
</evidence>
<dbReference type="InterPro" id="IPR049288">
    <property type="entry name" value="DUF447_C"/>
</dbReference>
<protein>
    <submittedName>
        <fullName evidence="3">DUF447 family protein</fullName>
    </submittedName>
</protein>
<feature type="domain" description="DUF447" evidence="2">
    <location>
        <begin position="140"/>
        <end position="194"/>
    </location>
</feature>
<dbReference type="EMBL" id="CP104003">
    <property type="protein sequence ID" value="UWM56257.1"/>
    <property type="molecule type" value="Genomic_DNA"/>
</dbReference>
<dbReference type="Gene3D" id="2.30.110.10">
    <property type="entry name" value="Electron Transport, Fmn-binding Protein, Chain A"/>
    <property type="match status" value="1"/>
</dbReference>
<dbReference type="InterPro" id="IPR012349">
    <property type="entry name" value="Split_barrel_FMN-bd"/>
</dbReference>
<dbReference type="AlphaFoldDB" id="A0A9E7R633"/>
<proteinExistence type="predicted"/>